<comment type="similarity">
    <text evidence="3">Belongs to the oxygen-dependent FAD-linked oxidoreductase family.</text>
</comment>
<evidence type="ECO:0000256" key="11">
    <source>
        <dbReference type="ARBA" id="ARBA00023157"/>
    </source>
</evidence>
<name>A0AAP0MUC0_9ROSI</name>
<dbReference type="SUPFAM" id="SSF56176">
    <property type="entry name" value="FAD-binding/transporter-associated domain-like"/>
    <property type="match status" value="1"/>
</dbReference>
<keyword evidence="8" id="KW-0547">Nucleotide-binding</keyword>
<keyword evidence="10" id="KW-0560">Oxidoreductase</keyword>
<dbReference type="Gene3D" id="3.40.462.20">
    <property type="match status" value="1"/>
</dbReference>
<dbReference type="EMBL" id="JBCGBO010000002">
    <property type="protein sequence ID" value="KAK9223500.1"/>
    <property type="molecule type" value="Genomic_DNA"/>
</dbReference>
<dbReference type="InterPro" id="IPR006094">
    <property type="entry name" value="Oxid_FAD_bind_N"/>
</dbReference>
<dbReference type="InterPro" id="IPR016169">
    <property type="entry name" value="FAD-bd_PCMH_sub2"/>
</dbReference>
<keyword evidence="9" id="KW-0274">FAD</keyword>
<evidence type="ECO:0000256" key="6">
    <source>
        <dbReference type="ARBA" id="ARBA00022630"/>
    </source>
</evidence>
<evidence type="ECO:0000256" key="3">
    <source>
        <dbReference type="ARBA" id="ARBA00005466"/>
    </source>
</evidence>
<dbReference type="Pfam" id="PF01565">
    <property type="entry name" value="FAD_binding_4"/>
    <property type="match status" value="1"/>
</dbReference>
<keyword evidence="7 13" id="KW-0732">Signal</keyword>
<dbReference type="Gene3D" id="3.30.465.10">
    <property type="match status" value="1"/>
</dbReference>
<evidence type="ECO:0000313" key="17">
    <source>
        <dbReference type="Proteomes" id="UP001428341"/>
    </source>
</evidence>
<sequence>MEIMRLTITKLSLLLPVLLFLSISWRARATSVSVHENFIQCLLSHSQPSHPISPAIFTPQNSSFSSVLQAQIRNLRFNSTSTPKPFLIITALHESHIQAAIICARKHGLQMKIRSGGHDYEGLSYVSHVPFFVLDMFNLHSVDVDIETETAWVQTGATLGEVYYRISEKSKTHGFPAGVCPTVGVGGHIGGGGYGNMMRKYGLTVDNIVDAKLVDVSGRLLDRKSMGEDLFWAIRGGGGASFGVVLAYRIKLVRVPETVTVFQVRKTLEQNATEIVYRWQQVASKQLPDDLFVRLILDVVNGTKSGTKTVRASFLSLFLGDSNRLLSIMNESFPELGLAQSDCIETSWIRSVLFWTNFQIDDPLNILLNRTPPTLTFLKRKSDYVKQPIPKNGLEFIWKRMIELETPQMIFNPYGGKMAEIPSTATPFPHRAGNLWKIQYVTNWNEPGTDAANRYLNLTRKLYGYMTPFVSKNPRQAFFNYRDIDLGINHNGKASFEEAKAYGIKYFLGNFNRLVKIKTKVDPGNFFRNEQSIPVLPH</sequence>
<dbReference type="GO" id="GO:0016491">
    <property type="term" value="F:oxidoreductase activity"/>
    <property type="evidence" value="ECO:0007669"/>
    <property type="project" value="UniProtKB-KW"/>
</dbReference>
<evidence type="ECO:0000256" key="13">
    <source>
        <dbReference type="SAM" id="SignalP"/>
    </source>
</evidence>
<dbReference type="InterPro" id="IPR036318">
    <property type="entry name" value="FAD-bd_PCMH-like_sf"/>
</dbReference>
<evidence type="ECO:0000259" key="14">
    <source>
        <dbReference type="PROSITE" id="PS51387"/>
    </source>
</evidence>
<keyword evidence="4" id="KW-0134">Cell wall</keyword>
<comment type="cofactor">
    <cofactor evidence="1">
        <name>FAD</name>
        <dbReference type="ChEBI" id="CHEBI:57692"/>
    </cofactor>
</comment>
<dbReference type="AlphaFoldDB" id="A0AAP0MUC0"/>
<dbReference type="InterPro" id="IPR012951">
    <property type="entry name" value="BBE"/>
</dbReference>
<evidence type="ECO:0000256" key="9">
    <source>
        <dbReference type="ARBA" id="ARBA00022827"/>
    </source>
</evidence>
<evidence type="ECO:0000256" key="8">
    <source>
        <dbReference type="ARBA" id="ARBA00022741"/>
    </source>
</evidence>
<evidence type="ECO:0000313" key="16">
    <source>
        <dbReference type="EMBL" id="KAK9223500.1"/>
    </source>
</evidence>
<evidence type="ECO:0000256" key="5">
    <source>
        <dbReference type="ARBA" id="ARBA00022525"/>
    </source>
</evidence>
<dbReference type="InterPro" id="IPR016166">
    <property type="entry name" value="FAD-bd_PCMH"/>
</dbReference>
<organism evidence="16 17">
    <name type="scientific">Citrus x changshan-huyou</name>
    <dbReference type="NCBI Taxonomy" id="2935761"/>
    <lineage>
        <taxon>Eukaryota</taxon>
        <taxon>Viridiplantae</taxon>
        <taxon>Streptophyta</taxon>
        <taxon>Embryophyta</taxon>
        <taxon>Tracheophyta</taxon>
        <taxon>Spermatophyta</taxon>
        <taxon>Magnoliopsida</taxon>
        <taxon>eudicotyledons</taxon>
        <taxon>Gunneridae</taxon>
        <taxon>Pentapetalae</taxon>
        <taxon>rosids</taxon>
        <taxon>malvids</taxon>
        <taxon>Sapindales</taxon>
        <taxon>Rutaceae</taxon>
        <taxon>Aurantioideae</taxon>
        <taxon>Citrus</taxon>
    </lineage>
</organism>
<dbReference type="FunFam" id="3.30.43.10:FF:000004">
    <property type="entry name" value="Berberine bridge enzyme-like 15"/>
    <property type="match status" value="1"/>
</dbReference>
<dbReference type="PROSITE" id="PS51387">
    <property type="entry name" value="FAD_PCMH"/>
    <property type="match status" value="1"/>
</dbReference>
<dbReference type="Proteomes" id="UP001428341">
    <property type="component" value="Unassembled WGS sequence"/>
</dbReference>
<keyword evidence="6" id="KW-0285">Flavoprotein</keyword>
<accession>A0AAP0MUC0</accession>
<dbReference type="GO" id="GO:0071949">
    <property type="term" value="F:FAD binding"/>
    <property type="evidence" value="ECO:0007669"/>
    <property type="project" value="InterPro"/>
</dbReference>
<keyword evidence="17" id="KW-1185">Reference proteome</keyword>
<feature type="signal peptide" evidence="13">
    <location>
        <begin position="1"/>
        <end position="29"/>
    </location>
</feature>
<gene>
    <name evidence="15" type="ORF">WN944_011932</name>
    <name evidence="16" type="ORF">WN944_011944</name>
</gene>
<dbReference type="EMBL" id="JBCGBO010000002">
    <property type="protein sequence ID" value="KAK9223488.1"/>
    <property type="molecule type" value="Genomic_DNA"/>
</dbReference>
<keyword evidence="5" id="KW-0964">Secreted</keyword>
<keyword evidence="12" id="KW-0325">Glycoprotein</keyword>
<feature type="chain" id="PRO_5044711495" description="FAD-binding PCMH-type domain-containing protein" evidence="13">
    <location>
        <begin position="30"/>
        <end position="538"/>
    </location>
</feature>
<protein>
    <recommendedName>
        <fullName evidence="14">FAD-binding PCMH-type domain-containing protein</fullName>
    </recommendedName>
</protein>
<keyword evidence="11" id="KW-1015">Disulfide bond</keyword>
<evidence type="ECO:0000256" key="4">
    <source>
        <dbReference type="ARBA" id="ARBA00022512"/>
    </source>
</evidence>
<evidence type="ECO:0000256" key="7">
    <source>
        <dbReference type="ARBA" id="ARBA00022729"/>
    </source>
</evidence>
<evidence type="ECO:0000256" key="12">
    <source>
        <dbReference type="ARBA" id="ARBA00023180"/>
    </source>
</evidence>
<comment type="caution">
    <text evidence="16">The sequence shown here is derived from an EMBL/GenBank/DDBJ whole genome shotgun (WGS) entry which is preliminary data.</text>
</comment>
<comment type="subcellular location">
    <subcellularLocation>
        <location evidence="2">Secreted</location>
        <location evidence="2">Cell wall</location>
    </subcellularLocation>
</comment>
<evidence type="ECO:0000313" key="15">
    <source>
        <dbReference type="EMBL" id="KAK9223488.1"/>
    </source>
</evidence>
<dbReference type="Pfam" id="PF08031">
    <property type="entry name" value="BBE"/>
    <property type="match status" value="1"/>
</dbReference>
<proteinExistence type="inferred from homology"/>
<feature type="domain" description="FAD-binding PCMH-type" evidence="14">
    <location>
        <begin position="81"/>
        <end position="255"/>
    </location>
</feature>
<evidence type="ECO:0000256" key="10">
    <source>
        <dbReference type="ARBA" id="ARBA00023002"/>
    </source>
</evidence>
<dbReference type="Gene3D" id="3.30.43.10">
    <property type="entry name" value="Uridine Diphospho-n-acetylenolpyruvylglucosamine Reductase, domain 2"/>
    <property type="match status" value="1"/>
</dbReference>
<evidence type="ECO:0000256" key="1">
    <source>
        <dbReference type="ARBA" id="ARBA00001974"/>
    </source>
</evidence>
<dbReference type="PANTHER" id="PTHR32448">
    <property type="entry name" value="OS08G0158400 PROTEIN"/>
    <property type="match status" value="1"/>
</dbReference>
<dbReference type="InterPro" id="IPR016167">
    <property type="entry name" value="FAD-bd_PCMH_sub1"/>
</dbReference>
<evidence type="ECO:0000256" key="2">
    <source>
        <dbReference type="ARBA" id="ARBA00004191"/>
    </source>
</evidence>
<reference evidence="16 17" key="1">
    <citation type="submission" date="2024-05" db="EMBL/GenBank/DDBJ databases">
        <title>Haplotype-resolved chromosome-level genome assembly of Huyou (Citrus changshanensis).</title>
        <authorList>
            <person name="Miao C."/>
            <person name="Chen W."/>
            <person name="Wu Y."/>
            <person name="Wang L."/>
            <person name="Zhao S."/>
            <person name="Grierson D."/>
            <person name="Xu C."/>
            <person name="Chen K."/>
        </authorList>
    </citation>
    <scope>NUCLEOTIDE SEQUENCE [LARGE SCALE GENOMIC DNA]</scope>
    <source>
        <strain evidence="16">01-14</strain>
        <tissue evidence="16">Leaf</tissue>
    </source>
</reference>